<dbReference type="PROSITE" id="PS50928">
    <property type="entry name" value="ABC_TM1"/>
    <property type="match status" value="1"/>
</dbReference>
<evidence type="ECO:0000313" key="15">
    <source>
        <dbReference type="EMBL" id="RED63269.1"/>
    </source>
</evidence>
<evidence type="ECO:0000256" key="2">
    <source>
        <dbReference type="ARBA" id="ARBA00022448"/>
    </source>
</evidence>
<comment type="similarity">
    <text evidence="10">Belongs to the binding-protein-dependent transport system permease family. OppBC subfamily.</text>
</comment>
<evidence type="ECO:0000256" key="5">
    <source>
        <dbReference type="ARBA" id="ARBA00022692"/>
    </source>
</evidence>
<dbReference type="Pfam" id="PF00528">
    <property type="entry name" value="BPD_transp_1"/>
    <property type="match status" value="1"/>
</dbReference>
<keyword evidence="8" id="KW-0921">Nickel transport</keyword>
<reference evidence="15 16" key="1">
    <citation type="submission" date="2018-07" db="EMBL/GenBank/DDBJ databases">
        <title>Genomic Encyclopedia of Type Strains, Phase III (KMG-III): the genomes of soil and plant-associated and newly described type strains.</title>
        <authorList>
            <person name="Whitman W."/>
        </authorList>
    </citation>
    <scope>NUCLEOTIDE SEQUENCE [LARGE SCALE GENOMIC DNA]</scope>
    <source>
        <strain evidence="15 16">CECT 8236</strain>
    </source>
</reference>
<dbReference type="InterPro" id="IPR050045">
    <property type="entry name" value="Opp2B"/>
</dbReference>
<proteinExistence type="inferred from homology"/>
<keyword evidence="4" id="KW-0533">Nickel</keyword>
<dbReference type="Pfam" id="PF19300">
    <property type="entry name" value="BPD_transp_1_N"/>
    <property type="match status" value="1"/>
</dbReference>
<dbReference type="Gene3D" id="1.10.3720.10">
    <property type="entry name" value="MetI-like"/>
    <property type="match status" value="1"/>
</dbReference>
<comment type="caution">
    <text evidence="15">The sequence shown here is derived from an EMBL/GenBank/DDBJ whole genome shotgun (WGS) entry which is preliminary data.</text>
</comment>
<feature type="transmembrane region" description="Helical" evidence="13">
    <location>
        <begin position="176"/>
        <end position="195"/>
    </location>
</feature>
<evidence type="ECO:0000256" key="7">
    <source>
        <dbReference type="ARBA" id="ARBA00023065"/>
    </source>
</evidence>
<feature type="transmembrane region" description="Helical" evidence="13">
    <location>
        <begin position="280"/>
        <end position="302"/>
    </location>
</feature>
<dbReference type="InterPro" id="IPR000515">
    <property type="entry name" value="MetI-like"/>
</dbReference>
<dbReference type="SUPFAM" id="SSF161098">
    <property type="entry name" value="MetI-like"/>
    <property type="match status" value="1"/>
</dbReference>
<accession>A0A3D9IP35</accession>
<keyword evidence="2 13" id="KW-0813">Transport</keyword>
<dbReference type="NCBIfam" id="NF045470">
    <property type="entry name" value="Opp2B"/>
    <property type="match status" value="1"/>
</dbReference>
<feature type="transmembrane region" description="Helical" evidence="13">
    <location>
        <begin position="98"/>
        <end position="121"/>
    </location>
</feature>
<evidence type="ECO:0000256" key="1">
    <source>
        <dbReference type="ARBA" id="ARBA00004651"/>
    </source>
</evidence>
<keyword evidence="3" id="KW-1003">Cell membrane</keyword>
<feature type="transmembrane region" description="Helical" evidence="13">
    <location>
        <begin position="12"/>
        <end position="30"/>
    </location>
</feature>
<comment type="subcellular location">
    <subcellularLocation>
        <location evidence="1 13">Cell membrane</location>
        <topology evidence="1 13">Multi-pass membrane protein</topology>
    </subcellularLocation>
</comment>
<dbReference type="AlphaFoldDB" id="A0A3D9IP35"/>
<evidence type="ECO:0000256" key="9">
    <source>
        <dbReference type="ARBA" id="ARBA00023136"/>
    </source>
</evidence>
<dbReference type="GO" id="GO:0005886">
    <property type="term" value="C:plasma membrane"/>
    <property type="evidence" value="ECO:0007669"/>
    <property type="project" value="UniProtKB-SubCell"/>
</dbReference>
<evidence type="ECO:0000256" key="10">
    <source>
        <dbReference type="ARBA" id="ARBA00024202"/>
    </source>
</evidence>
<evidence type="ECO:0000256" key="6">
    <source>
        <dbReference type="ARBA" id="ARBA00022989"/>
    </source>
</evidence>
<evidence type="ECO:0000256" key="11">
    <source>
        <dbReference type="ARBA" id="ARBA00038669"/>
    </source>
</evidence>
<keyword evidence="5 13" id="KW-0812">Transmembrane</keyword>
<comment type="subunit">
    <text evidence="11">The complex is composed of two ATP-binding proteins (NikD and NikE), two transmembrane proteins (NikB and NikC) and a solute-binding protein (NikA).</text>
</comment>
<dbReference type="InterPro" id="IPR045621">
    <property type="entry name" value="BPD_transp_1_N"/>
</dbReference>
<feature type="domain" description="ABC transmembrane type-1" evidence="14">
    <location>
        <begin position="98"/>
        <end position="295"/>
    </location>
</feature>
<evidence type="ECO:0000256" key="8">
    <source>
        <dbReference type="ARBA" id="ARBA00023112"/>
    </source>
</evidence>
<evidence type="ECO:0000313" key="16">
    <source>
        <dbReference type="Proteomes" id="UP000256869"/>
    </source>
</evidence>
<dbReference type="RefSeq" id="WP_115992549.1">
    <property type="nucleotide sequence ID" value="NZ_QRDY01000004.1"/>
</dbReference>
<keyword evidence="9 13" id="KW-0472">Membrane</keyword>
<dbReference type="EMBL" id="QRDY01000004">
    <property type="protein sequence ID" value="RED63269.1"/>
    <property type="molecule type" value="Genomic_DNA"/>
</dbReference>
<evidence type="ECO:0000259" key="14">
    <source>
        <dbReference type="PROSITE" id="PS50928"/>
    </source>
</evidence>
<evidence type="ECO:0000256" key="3">
    <source>
        <dbReference type="ARBA" id="ARBA00022475"/>
    </source>
</evidence>
<evidence type="ECO:0000256" key="4">
    <source>
        <dbReference type="ARBA" id="ARBA00022596"/>
    </source>
</evidence>
<dbReference type="GO" id="GO:0015099">
    <property type="term" value="F:nickel cation transmembrane transporter activity"/>
    <property type="evidence" value="ECO:0007669"/>
    <property type="project" value="InterPro"/>
</dbReference>
<dbReference type="PANTHER" id="PTHR43163">
    <property type="entry name" value="DIPEPTIDE TRANSPORT SYSTEM PERMEASE PROTEIN DPPB-RELATED"/>
    <property type="match status" value="1"/>
</dbReference>
<sequence length="312" mass="34066">MLKFVLRRLLHTVPVLFGISILSFGLLSIAPGDPAEILLRSGGIQPSEEEIVAVRAEMGLDKPIYVQYGLWLWRLLHLDLGISYSSGRPVISELLDRFPATIALAASAVTILLIIALPLGVASAKYPGSWIDIFGRILTLISASMPGFWIGLLFIYYGAVRLKLFPVTGMDGFSSVWLPALTLGFGMCGTYIRLIRAGMLEALRQSYVRSVRARGIKESVIVGSHALRNAFLPVLTLFGVQCGHLLGGSVVVETIFAWPGIGKYAIDAIFMKDYIVIQGYVLLMALIVVAVNFLVDIGYTLLDPRIRLGKSL</sequence>
<keyword evidence="16" id="KW-1185">Reference proteome</keyword>
<dbReference type="Proteomes" id="UP000256869">
    <property type="component" value="Unassembled WGS sequence"/>
</dbReference>
<dbReference type="PANTHER" id="PTHR43163:SF6">
    <property type="entry name" value="DIPEPTIDE TRANSPORT SYSTEM PERMEASE PROTEIN DPPB-RELATED"/>
    <property type="match status" value="1"/>
</dbReference>
<feature type="transmembrane region" description="Helical" evidence="13">
    <location>
        <begin position="133"/>
        <end position="156"/>
    </location>
</feature>
<keyword evidence="6 13" id="KW-1133">Transmembrane helix</keyword>
<gene>
    <name evidence="15" type="ORF">DFP95_104263</name>
</gene>
<evidence type="ECO:0000256" key="12">
    <source>
        <dbReference type="ARBA" id="ARBA00044774"/>
    </source>
</evidence>
<dbReference type="InterPro" id="IPR035906">
    <property type="entry name" value="MetI-like_sf"/>
</dbReference>
<protein>
    <recommendedName>
        <fullName evidence="12">Nickel import system permease protein NikB</fullName>
    </recommendedName>
</protein>
<dbReference type="CDD" id="cd06261">
    <property type="entry name" value="TM_PBP2"/>
    <property type="match status" value="1"/>
</dbReference>
<evidence type="ECO:0000256" key="13">
    <source>
        <dbReference type="RuleBase" id="RU363032"/>
    </source>
</evidence>
<keyword evidence="7" id="KW-0406">Ion transport</keyword>
<organism evidence="15 16">
    <name type="scientific">Cohnella lupini</name>
    <dbReference type="NCBI Taxonomy" id="1294267"/>
    <lineage>
        <taxon>Bacteria</taxon>
        <taxon>Bacillati</taxon>
        <taxon>Bacillota</taxon>
        <taxon>Bacilli</taxon>
        <taxon>Bacillales</taxon>
        <taxon>Paenibacillaceae</taxon>
        <taxon>Cohnella</taxon>
    </lineage>
</organism>
<name>A0A3D9IP35_9BACL</name>
<dbReference type="OrthoDB" id="24153at2"/>